<dbReference type="Gene3D" id="3.90.1150.10">
    <property type="entry name" value="Aspartate Aminotransferase, domain 1"/>
    <property type="match status" value="1"/>
</dbReference>
<dbReference type="EMBL" id="AZFB01000003">
    <property type="protein sequence ID" value="KRL63483.1"/>
    <property type="molecule type" value="Genomic_DNA"/>
</dbReference>
<evidence type="ECO:0000256" key="2">
    <source>
        <dbReference type="ARBA" id="ARBA00006490"/>
    </source>
</evidence>
<keyword evidence="3" id="KW-0808">Transferase</keyword>
<evidence type="ECO:0000256" key="5">
    <source>
        <dbReference type="ARBA" id="ARBA00022898"/>
    </source>
</evidence>
<dbReference type="PANTHER" id="PTHR11601:SF34">
    <property type="entry name" value="CYSTEINE DESULFURASE"/>
    <property type="match status" value="1"/>
</dbReference>
<dbReference type="eggNOG" id="COG1104">
    <property type="taxonomic scope" value="Bacteria"/>
</dbReference>
<evidence type="ECO:0000313" key="10">
    <source>
        <dbReference type="EMBL" id="KRL63483.1"/>
    </source>
</evidence>
<keyword evidence="7" id="KW-0411">Iron-sulfur</keyword>
<dbReference type="InterPro" id="IPR000192">
    <property type="entry name" value="Aminotrans_V_dom"/>
</dbReference>
<dbReference type="InterPro" id="IPR015424">
    <property type="entry name" value="PyrdxlP-dep_Trfase"/>
</dbReference>
<gene>
    <name evidence="10" type="ORF">FC23_GL000725</name>
</gene>
<evidence type="ECO:0000256" key="7">
    <source>
        <dbReference type="ARBA" id="ARBA00023014"/>
    </source>
</evidence>
<reference evidence="10 11" key="1">
    <citation type="journal article" date="2015" name="Genome Announc.">
        <title>Expanding the biotechnology potential of lactobacilli through comparative genomics of 213 strains and associated genera.</title>
        <authorList>
            <person name="Sun Z."/>
            <person name="Harris H.M."/>
            <person name="McCann A."/>
            <person name="Guo C."/>
            <person name="Argimon S."/>
            <person name="Zhang W."/>
            <person name="Yang X."/>
            <person name="Jeffery I.B."/>
            <person name="Cooney J.C."/>
            <person name="Kagawa T.F."/>
            <person name="Liu W."/>
            <person name="Song Y."/>
            <person name="Salvetti E."/>
            <person name="Wrobel A."/>
            <person name="Rasinkangas P."/>
            <person name="Parkhill J."/>
            <person name="Rea M.C."/>
            <person name="O'Sullivan O."/>
            <person name="Ritari J."/>
            <person name="Douillard F.P."/>
            <person name="Paul Ross R."/>
            <person name="Yang R."/>
            <person name="Briner A.E."/>
            <person name="Felis G.E."/>
            <person name="de Vos W.M."/>
            <person name="Barrangou R."/>
            <person name="Klaenhammer T.R."/>
            <person name="Caufield P.W."/>
            <person name="Cui Y."/>
            <person name="Zhang H."/>
            <person name="O'Toole P.W."/>
        </authorList>
    </citation>
    <scope>NUCLEOTIDE SEQUENCE [LARGE SCALE GENOMIC DNA]</scope>
    <source>
        <strain evidence="10 11">DSM 15354</strain>
    </source>
</reference>
<comment type="similarity">
    <text evidence="2">Belongs to the class-V pyridoxal-phosphate-dependent aminotransferase family. NifS/IscS subfamily.</text>
</comment>
<dbReference type="InterPro" id="IPR016454">
    <property type="entry name" value="Cysteine_dSase"/>
</dbReference>
<dbReference type="Gene3D" id="1.10.260.50">
    <property type="match status" value="1"/>
</dbReference>
<evidence type="ECO:0000256" key="1">
    <source>
        <dbReference type="ARBA" id="ARBA00001933"/>
    </source>
</evidence>
<dbReference type="PANTHER" id="PTHR11601">
    <property type="entry name" value="CYSTEINE DESULFURYLASE FAMILY MEMBER"/>
    <property type="match status" value="1"/>
</dbReference>
<keyword evidence="6" id="KW-0408">Iron</keyword>
<evidence type="ECO:0000313" key="11">
    <source>
        <dbReference type="Proteomes" id="UP000051931"/>
    </source>
</evidence>
<keyword evidence="4" id="KW-0479">Metal-binding</keyword>
<keyword evidence="5" id="KW-0663">Pyridoxal phosphate</keyword>
<comment type="catalytic activity">
    <reaction evidence="8">
        <text>(sulfur carrier)-H + L-cysteine = (sulfur carrier)-SH + L-alanine</text>
        <dbReference type="Rhea" id="RHEA:43892"/>
        <dbReference type="Rhea" id="RHEA-COMP:14737"/>
        <dbReference type="Rhea" id="RHEA-COMP:14739"/>
        <dbReference type="ChEBI" id="CHEBI:29917"/>
        <dbReference type="ChEBI" id="CHEBI:35235"/>
        <dbReference type="ChEBI" id="CHEBI:57972"/>
        <dbReference type="ChEBI" id="CHEBI:64428"/>
        <dbReference type="EC" id="2.8.1.7"/>
    </reaction>
</comment>
<organism evidence="10 11">
    <name type="scientific">Lactobacillus psittaci DSM 15354</name>
    <dbReference type="NCBI Taxonomy" id="1122152"/>
    <lineage>
        <taxon>Bacteria</taxon>
        <taxon>Bacillati</taxon>
        <taxon>Bacillota</taxon>
        <taxon>Bacilli</taxon>
        <taxon>Lactobacillales</taxon>
        <taxon>Lactobacillaceae</taxon>
        <taxon>Lactobacillus</taxon>
    </lineage>
</organism>
<dbReference type="PIRSF" id="PIRSF005572">
    <property type="entry name" value="NifS"/>
    <property type="match status" value="1"/>
</dbReference>
<evidence type="ECO:0000256" key="6">
    <source>
        <dbReference type="ARBA" id="ARBA00023004"/>
    </source>
</evidence>
<comment type="caution">
    <text evidence="10">The sequence shown here is derived from an EMBL/GenBank/DDBJ whole genome shotgun (WGS) entry which is preliminary data.</text>
</comment>
<evidence type="ECO:0000256" key="8">
    <source>
        <dbReference type="ARBA" id="ARBA00050776"/>
    </source>
</evidence>
<sequence length="390" mass="42325">MEIVERKLIYLDNAATTPVSEEVVAEVTKQLAENFGNASSTHTFGRKALEVVDEARHRIAKFINAKNDDEIIFTSGGSESNNTVLRGIAKKYHYDCQIITTAVEHPSILNTTKELEASGVDVVYLPVDETGHISLADLKAALTEKTVLVSMMAVNNEVGSINDLAKIGQIVHEYNPEICFHVDAVQGLGNIDLDVQAMQIDFMSTSAHKINGPKYIGFLYEKAGLTLPSLITGGEQEKKRRAGTTDTPGIAGFGEAVKLLQDVSRSDEQKRYQEFQQIVLDALDANEIKYQVNGSLTGLVSHHTLNLHLIGIGTYVMLTNLDLAGFAVSGGSACTAGSLTPSHVLTAMYGADSPRIEESIRISFGRLTKKSEVEAFADALVKMAKRLQKA</sequence>
<evidence type="ECO:0000256" key="4">
    <source>
        <dbReference type="ARBA" id="ARBA00022723"/>
    </source>
</evidence>
<dbReference type="PATRIC" id="fig|1122152.4.peg.739"/>
<dbReference type="Proteomes" id="UP000051931">
    <property type="component" value="Unassembled WGS sequence"/>
</dbReference>
<evidence type="ECO:0000256" key="3">
    <source>
        <dbReference type="ARBA" id="ARBA00022679"/>
    </source>
</evidence>
<dbReference type="InterPro" id="IPR015422">
    <property type="entry name" value="PyrdxlP-dep_Trfase_small"/>
</dbReference>
<dbReference type="Pfam" id="PF00266">
    <property type="entry name" value="Aminotran_5"/>
    <property type="match status" value="1"/>
</dbReference>
<proteinExistence type="inferred from homology"/>
<keyword evidence="11" id="KW-1185">Reference proteome</keyword>
<dbReference type="GO" id="GO:0031071">
    <property type="term" value="F:cysteine desulfurase activity"/>
    <property type="evidence" value="ECO:0007669"/>
    <property type="project" value="UniProtKB-EC"/>
</dbReference>
<dbReference type="SUPFAM" id="SSF53383">
    <property type="entry name" value="PLP-dependent transferases"/>
    <property type="match status" value="1"/>
</dbReference>
<dbReference type="GO" id="GO:0046872">
    <property type="term" value="F:metal ion binding"/>
    <property type="evidence" value="ECO:0007669"/>
    <property type="project" value="UniProtKB-KW"/>
</dbReference>
<evidence type="ECO:0000259" key="9">
    <source>
        <dbReference type="Pfam" id="PF00266"/>
    </source>
</evidence>
<feature type="domain" description="Aminotransferase class V" evidence="9">
    <location>
        <begin position="9"/>
        <end position="376"/>
    </location>
</feature>
<dbReference type="STRING" id="1122152.GCA_000425905_00162"/>
<dbReference type="Gene3D" id="3.40.640.10">
    <property type="entry name" value="Type I PLP-dependent aspartate aminotransferase-like (Major domain)"/>
    <property type="match status" value="1"/>
</dbReference>
<dbReference type="GO" id="GO:0051536">
    <property type="term" value="F:iron-sulfur cluster binding"/>
    <property type="evidence" value="ECO:0007669"/>
    <property type="project" value="UniProtKB-KW"/>
</dbReference>
<name>A0A0R1SE67_9LACO</name>
<dbReference type="InterPro" id="IPR015421">
    <property type="entry name" value="PyrdxlP-dep_Trfase_major"/>
</dbReference>
<protein>
    <submittedName>
        <fullName evidence="10">Cysteine desulfurase</fullName>
    </submittedName>
</protein>
<dbReference type="AlphaFoldDB" id="A0A0R1SE67"/>
<accession>A0A0R1SE67</accession>
<comment type="cofactor">
    <cofactor evidence="1">
        <name>pyridoxal 5'-phosphate</name>
        <dbReference type="ChEBI" id="CHEBI:597326"/>
    </cofactor>
</comment>